<evidence type="ECO:0000256" key="1">
    <source>
        <dbReference type="ARBA" id="ARBA00001962"/>
    </source>
</evidence>
<dbReference type="Proteomes" id="UP000245119">
    <property type="component" value="Linkage Group LG11"/>
</dbReference>
<accession>A0A2T7NMW6</accession>
<dbReference type="Pfam" id="PF05721">
    <property type="entry name" value="PhyH"/>
    <property type="match status" value="1"/>
</dbReference>
<dbReference type="STRING" id="400727.A0A2T7NMW6"/>
<dbReference type="EMBL" id="PZQS01000011">
    <property type="protein sequence ID" value="PVD22519.1"/>
    <property type="molecule type" value="Genomic_DNA"/>
</dbReference>
<dbReference type="InterPro" id="IPR008775">
    <property type="entry name" value="Phytyl_CoA_dOase-like"/>
</dbReference>
<dbReference type="AlphaFoldDB" id="A0A2T7NMW6"/>
<proteinExistence type="predicted"/>
<evidence type="ECO:0000313" key="2">
    <source>
        <dbReference type="EMBL" id="PVD22519.1"/>
    </source>
</evidence>
<evidence type="ECO:0000313" key="3">
    <source>
        <dbReference type="Proteomes" id="UP000245119"/>
    </source>
</evidence>
<comment type="cofactor">
    <cofactor evidence="1">
        <name>Fe cation</name>
        <dbReference type="ChEBI" id="CHEBI:24875"/>
    </cofactor>
</comment>
<comment type="caution">
    <text evidence="2">The sequence shown here is derived from an EMBL/GenBank/DDBJ whole genome shotgun (WGS) entry which is preliminary data.</text>
</comment>
<dbReference type="SUPFAM" id="SSF51197">
    <property type="entry name" value="Clavaminate synthase-like"/>
    <property type="match status" value="1"/>
</dbReference>
<sequence length="288" mass="33176">MAPPEVFDCDPCNFVLTDEMVESYNERGYIHIKGFLEEEELAQLRKTVEESDEFYKQCYGVSDGKGSESRLCLWSHPGNDVTGMIVRCEKVVNTVEKLLGGEVYHYHTKLMTKEPKIGGQHIWHQDYGYWYKNGCLFPDMLSLFLPIDPCRKINGCLEVLEGSHKCGRIDHNLTAGQQGCDLERLEQIRKVCPHKYLHVSVFTGDVLFFHCNLLHCSGNNRSDTKRWVLIPAYNKASNDPVYKHHHPNYTKLYKVPDSAIRECRNYTDLTGKEFMDPTTDKTTDVKAK</sequence>
<reference evidence="2 3" key="1">
    <citation type="submission" date="2018-04" db="EMBL/GenBank/DDBJ databases">
        <title>The genome of golden apple snail Pomacea canaliculata provides insight into stress tolerance and invasive adaptation.</title>
        <authorList>
            <person name="Liu C."/>
            <person name="Liu B."/>
            <person name="Ren Y."/>
            <person name="Zhang Y."/>
            <person name="Wang H."/>
            <person name="Li S."/>
            <person name="Jiang F."/>
            <person name="Yin L."/>
            <person name="Zhang G."/>
            <person name="Qian W."/>
            <person name="Fan W."/>
        </authorList>
    </citation>
    <scope>NUCLEOTIDE SEQUENCE [LARGE SCALE GENOMIC DNA]</scope>
    <source>
        <strain evidence="2">SZHN2017</strain>
        <tissue evidence="2">Muscle</tissue>
    </source>
</reference>
<protein>
    <submittedName>
        <fullName evidence="2">Uncharacterized protein</fullName>
    </submittedName>
</protein>
<dbReference type="PANTHER" id="PTHR20883">
    <property type="entry name" value="PHYTANOYL-COA DIOXYGENASE DOMAIN CONTAINING 1"/>
    <property type="match status" value="1"/>
</dbReference>
<dbReference type="PANTHER" id="PTHR20883:SF51">
    <property type="entry name" value="PHYTANOYL-COA HYDROXYLASE"/>
    <property type="match status" value="1"/>
</dbReference>
<organism evidence="2 3">
    <name type="scientific">Pomacea canaliculata</name>
    <name type="common">Golden apple snail</name>
    <dbReference type="NCBI Taxonomy" id="400727"/>
    <lineage>
        <taxon>Eukaryota</taxon>
        <taxon>Metazoa</taxon>
        <taxon>Spiralia</taxon>
        <taxon>Lophotrochozoa</taxon>
        <taxon>Mollusca</taxon>
        <taxon>Gastropoda</taxon>
        <taxon>Caenogastropoda</taxon>
        <taxon>Architaenioglossa</taxon>
        <taxon>Ampullarioidea</taxon>
        <taxon>Ampullariidae</taxon>
        <taxon>Pomacea</taxon>
    </lineage>
</organism>
<dbReference type="Gene3D" id="2.60.120.620">
    <property type="entry name" value="q2cbj1_9rhob like domain"/>
    <property type="match status" value="1"/>
</dbReference>
<keyword evidence="3" id="KW-1185">Reference proteome</keyword>
<name>A0A2T7NMW6_POMCA</name>
<gene>
    <name evidence="2" type="ORF">C0Q70_18333</name>
</gene>
<dbReference type="OrthoDB" id="445007at2759"/>